<feature type="domain" description="SGNH" evidence="4">
    <location>
        <begin position="483"/>
        <end position="706"/>
    </location>
</feature>
<feature type="domain" description="Acyltransferase 3" evidence="3">
    <location>
        <begin position="36"/>
        <end position="374"/>
    </location>
</feature>
<feature type="transmembrane region" description="Helical" evidence="2">
    <location>
        <begin position="325"/>
        <end position="346"/>
    </location>
</feature>
<dbReference type="RefSeq" id="WP_343925321.1">
    <property type="nucleotide sequence ID" value="NZ_BAAAIR010000045.1"/>
</dbReference>
<feature type="transmembrane region" description="Helical" evidence="2">
    <location>
        <begin position="60"/>
        <end position="79"/>
    </location>
</feature>
<keyword evidence="2" id="KW-0812">Transmembrane</keyword>
<dbReference type="InterPro" id="IPR050879">
    <property type="entry name" value="Acyltransferase_3"/>
</dbReference>
<gene>
    <name evidence="5" type="ORF">ACFPK8_00430</name>
</gene>
<dbReference type="GeneID" id="303298295"/>
<keyword evidence="2" id="KW-0472">Membrane</keyword>
<protein>
    <submittedName>
        <fullName evidence="5">Acyltransferase family protein</fullName>
        <ecNumber evidence="5">2.3.1.-</ecNumber>
    </submittedName>
</protein>
<organism evidence="5 6">
    <name type="scientific">Brachybacterium tyrofermentans</name>
    <dbReference type="NCBI Taxonomy" id="47848"/>
    <lineage>
        <taxon>Bacteria</taxon>
        <taxon>Bacillati</taxon>
        <taxon>Actinomycetota</taxon>
        <taxon>Actinomycetes</taxon>
        <taxon>Micrococcales</taxon>
        <taxon>Dermabacteraceae</taxon>
        <taxon>Brachybacterium</taxon>
    </lineage>
</organism>
<dbReference type="Proteomes" id="UP001595937">
    <property type="component" value="Unassembled WGS sequence"/>
</dbReference>
<feature type="transmembrane region" description="Helical" evidence="2">
    <location>
        <begin position="169"/>
        <end position="188"/>
    </location>
</feature>
<sequence>MSAATVPSSPGPSTPGSSSPGSSAAVSAAPPAYRPELHGLRGLAIALVVLYHVFMDRVSGGVDVFLFISAFFLTGSFVRRMEAGRPMAPIAYWARTFKRLLAPAAVVVLATLAAVRLFLPPSTWMPAIHDAIASMLQVENWLLIHRGTDYEAAATTATSPLQHFWSLSIQGQVFLLWPLLFALCAVIARRSRVAPRRVVLIAFTVIALASFAWSVVSTATQQQTAYFDTTARIWEFAAGSLLALLPTAAPADGTRSARTRRLRVGLGWAGLAVLISTGALIDGRSMFPGWIAAIPLLGATLVFLAGTSGSRLGADRLLRSRAFSFLGDISYGLYLIHWPILAIALVATEREAAGPLLGPAIIAISVLLAVLLTRFLDTPVRRWPWANRSPRRAGIVVVAVLAIGLVPSLGAKQLLEEAAEEAERRATADNPGARALDPGFVPHPEADPDAAPLPSAATLAQDWEHLPEECSGEFAPVEGMLEGSCRMTEAPEGAPVIIAAGNSRLAQTAVALSGPAQENGWRLIILRAPSCVFTPGIDSYLGAECDAHNDAALDYIDQVGPEAVAVSTTMVLHEGPERVDRVTEETVPALLADGTDVIALRDAPRIAENPVACLEAGGTVEDCTQPLERDTMPQQRPDAAVLEELAARSEEGDVGGDGGESGEVFPVDLLPITCPQDECPPIIGNIHVMFDEDHLTATYMESAGPETERQLEEAGFRW</sequence>
<feature type="transmembrane region" description="Helical" evidence="2">
    <location>
        <begin position="100"/>
        <end position="119"/>
    </location>
</feature>
<keyword evidence="5" id="KW-0012">Acyltransferase</keyword>
<keyword evidence="6" id="KW-1185">Reference proteome</keyword>
<accession>A0ABW0FA11</accession>
<evidence type="ECO:0000313" key="6">
    <source>
        <dbReference type="Proteomes" id="UP001595937"/>
    </source>
</evidence>
<feature type="compositionally biased region" description="Low complexity" evidence="1">
    <location>
        <begin position="14"/>
        <end position="25"/>
    </location>
</feature>
<dbReference type="InterPro" id="IPR043968">
    <property type="entry name" value="SGNH"/>
</dbReference>
<comment type="caution">
    <text evidence="5">The sequence shown here is derived from an EMBL/GenBank/DDBJ whole genome shotgun (WGS) entry which is preliminary data.</text>
</comment>
<keyword evidence="5" id="KW-0808">Transferase</keyword>
<feature type="region of interest" description="Disordered" evidence="1">
    <location>
        <begin position="1"/>
        <end position="25"/>
    </location>
</feature>
<dbReference type="PANTHER" id="PTHR23028:SF53">
    <property type="entry name" value="ACYL_TRANSF_3 DOMAIN-CONTAINING PROTEIN"/>
    <property type="match status" value="1"/>
</dbReference>
<dbReference type="Pfam" id="PF19040">
    <property type="entry name" value="SGNH"/>
    <property type="match status" value="1"/>
</dbReference>
<feature type="transmembrane region" description="Helical" evidence="2">
    <location>
        <begin position="352"/>
        <end position="372"/>
    </location>
</feature>
<dbReference type="InterPro" id="IPR002656">
    <property type="entry name" value="Acyl_transf_3_dom"/>
</dbReference>
<evidence type="ECO:0000259" key="4">
    <source>
        <dbReference type="Pfam" id="PF19040"/>
    </source>
</evidence>
<dbReference type="Pfam" id="PF01757">
    <property type="entry name" value="Acyl_transf_3"/>
    <property type="match status" value="1"/>
</dbReference>
<keyword evidence="2" id="KW-1133">Transmembrane helix</keyword>
<name>A0ABW0FA11_9MICO</name>
<feature type="transmembrane region" description="Helical" evidence="2">
    <location>
        <begin position="393"/>
        <end position="411"/>
    </location>
</feature>
<dbReference type="EC" id="2.3.1.-" evidence="5"/>
<dbReference type="GO" id="GO:0016746">
    <property type="term" value="F:acyltransferase activity"/>
    <property type="evidence" value="ECO:0007669"/>
    <property type="project" value="UniProtKB-KW"/>
</dbReference>
<evidence type="ECO:0000313" key="5">
    <source>
        <dbReference type="EMBL" id="MFC5295973.1"/>
    </source>
</evidence>
<proteinExistence type="predicted"/>
<dbReference type="PANTHER" id="PTHR23028">
    <property type="entry name" value="ACETYLTRANSFERASE"/>
    <property type="match status" value="1"/>
</dbReference>
<reference evidence="6" key="1">
    <citation type="journal article" date="2019" name="Int. J. Syst. Evol. Microbiol.">
        <title>The Global Catalogue of Microorganisms (GCM) 10K type strain sequencing project: providing services to taxonomists for standard genome sequencing and annotation.</title>
        <authorList>
            <consortium name="The Broad Institute Genomics Platform"/>
            <consortium name="The Broad Institute Genome Sequencing Center for Infectious Disease"/>
            <person name="Wu L."/>
            <person name="Ma J."/>
        </authorList>
    </citation>
    <scope>NUCLEOTIDE SEQUENCE [LARGE SCALE GENOMIC DNA]</scope>
    <source>
        <strain evidence="6">CGMCC 1.16455</strain>
    </source>
</reference>
<evidence type="ECO:0000256" key="1">
    <source>
        <dbReference type="SAM" id="MobiDB-lite"/>
    </source>
</evidence>
<dbReference type="EMBL" id="JBHSLN010000003">
    <property type="protein sequence ID" value="MFC5295973.1"/>
    <property type="molecule type" value="Genomic_DNA"/>
</dbReference>
<evidence type="ECO:0000256" key="2">
    <source>
        <dbReference type="SAM" id="Phobius"/>
    </source>
</evidence>
<feature type="transmembrane region" description="Helical" evidence="2">
    <location>
        <begin position="287"/>
        <end position="305"/>
    </location>
</feature>
<feature type="transmembrane region" description="Helical" evidence="2">
    <location>
        <begin position="200"/>
        <end position="219"/>
    </location>
</feature>
<evidence type="ECO:0000259" key="3">
    <source>
        <dbReference type="Pfam" id="PF01757"/>
    </source>
</evidence>
<feature type="transmembrane region" description="Helical" evidence="2">
    <location>
        <begin position="262"/>
        <end position="281"/>
    </location>
</feature>
<feature type="transmembrane region" description="Helical" evidence="2">
    <location>
        <begin position="231"/>
        <end position="250"/>
    </location>
</feature>